<dbReference type="Gene3D" id="3.60.21.10">
    <property type="match status" value="1"/>
</dbReference>
<reference evidence="8 9" key="1">
    <citation type="submission" date="2019-02" db="EMBL/GenBank/DDBJ databases">
        <title>Sequencing the genomes of 1000 actinobacteria strains.</title>
        <authorList>
            <person name="Klenk H.-P."/>
        </authorList>
    </citation>
    <scope>NUCLEOTIDE SEQUENCE [LARGE SCALE GENOMIC DNA]</scope>
    <source>
        <strain evidence="8 9">DSM 18319</strain>
    </source>
</reference>
<evidence type="ECO:0000256" key="3">
    <source>
        <dbReference type="SAM" id="SignalP"/>
    </source>
</evidence>
<dbReference type="Gene3D" id="3.90.780.10">
    <property type="entry name" value="5'-Nucleotidase, C-terminal domain"/>
    <property type="match status" value="1"/>
</dbReference>
<sequence>MHQQHSSRSRRLAALAVTTTAALAFTAFGSTPAFAEDAVAAAATHTIAQIQGTGAASPLPNNTAVTVDGIVTADHRVGGFGGIFVQTPGVGGDVDPSPGASDGIFVFLGANAAAGIAIGDQVTVSGLAGERNGQTQINASAGSVALVTAGVGLPAPVALPDTVRGDAREPFEGMLVAPSGSYALSSSHNLFSFGELWLNAGETAAVKSTELVGPGAEADAITAANKAARVLVDDGYSVRVTDASHNGDQPYFTKDNVVRNGDTAVFPAAGMVLGYGFNEWRLQPQLPLTDASDAAGKVSFTPVNLRADAPPEVGGDVKLASFNVFNYFTTLSSVNSAARGAATQQEFDIQKSKIVAAINGLDADVVALMEIENSVKLGTPADIDAALNDLVAGLNAAAGSEIWAAVPTPTALNDAAITDFITSAIIYKKDAVTPVGASKTVIDETVWDIAREPIAQTFTFEGKTITVVANHFKSKSSPGGTPAPPEPADGQGFFNAERTEQAQSLLAFSQQLQAESGSGDVFLIGDFNAYAHEDPINVFTAAGWTDVVPTHAAGQYTYTFNGELGSLDHVLASPSVAPTVTGAGVWNINSPEWSDRGYEFGATEAGTPFRSSDHDPIVVGVSREVQPVDINVVTVNDFHGRLEQAAPSGGAAVLAGAVKQIRDANPNTVFAAAGDLIGASTFTSFIQQDNPTIDALNAAGLDVSSVGNHEFDQGWADLSGRVLDRANWEYLAANVYDKTTGKPALPEYFTETFEGVTVGFVGAVTNELPSLVSPAGIANLEVRDVTTEVNRVADQLRDGDAANGEADVVILLVHEGAATTAIESATDPNSPFGKIVTGVDSDVNAIVSGHTHLAYNHVIDGRPVISSGQYGEKFGLMDLQVNPQTKELVSISNETLPLMSAPIPATPTTPAVPAKPLYPAVPEVQAIVADAVAVADVLGAQKLGDITAPFNRAKLSNGTTENRGGESTLGNFVADVQLWATQSAGAQIAFMNPGGLRTDMPFASSGPNDPDGNVTYKEAAVVQPFANTLVAMDITGAQLKTLLEQQWQPAGASRPFLKLGVSEGLEYSYNPGAAAGARIGAITLNGEAIDPAASYRIAVNSFLASGGDNFAVLASGTNRADTGKVDLAAMVDYLAVNSPASPDYAQRAVGAVLSAPADAAGYKAGESVTVTLSSLAFGDSTTPAPGTVELSLGGAAVASAPVDATVTDAVFDETGTATAQFTVPVGLDGVQQLAISVAATGTAVSVPMTIQSVVVPEKIASITLGVPNKLLAKAGSAVKYNVTVAAASGPRATGTVEVRDGGKVIATIELTAADKGKASVKLPKLKPGIHLLTAHYLGSDTVKASRSLPVPLILW</sequence>
<gene>
    <name evidence="8" type="ORF">EV379_0248</name>
</gene>
<evidence type="ECO:0000259" key="6">
    <source>
        <dbReference type="Pfam" id="PF03372"/>
    </source>
</evidence>
<dbReference type="GO" id="GO:0008768">
    <property type="term" value="F:UDP-sugar diphosphatase activity"/>
    <property type="evidence" value="ECO:0007669"/>
    <property type="project" value="TreeGrafter"/>
</dbReference>
<dbReference type="InterPro" id="IPR029052">
    <property type="entry name" value="Metallo-depent_PP-like"/>
</dbReference>
<name>A0A4Q8AJJ7_9MICO</name>
<dbReference type="InterPro" id="IPR004843">
    <property type="entry name" value="Calcineurin-like_PHP"/>
</dbReference>
<feature type="domain" description="Endonuclease/exonuclease/phosphatase" evidence="6">
    <location>
        <begin position="321"/>
        <end position="614"/>
    </location>
</feature>
<dbReference type="SUPFAM" id="SSF56300">
    <property type="entry name" value="Metallo-dependent phosphatases"/>
    <property type="match status" value="1"/>
</dbReference>
<feature type="domain" description="Bacterial Ig-like" evidence="7">
    <location>
        <begin position="1272"/>
        <end position="1350"/>
    </location>
</feature>
<evidence type="ECO:0000259" key="5">
    <source>
        <dbReference type="Pfam" id="PF02872"/>
    </source>
</evidence>
<dbReference type="Gene3D" id="2.60.40.10">
    <property type="entry name" value="Immunoglobulins"/>
    <property type="match status" value="1"/>
</dbReference>
<dbReference type="InterPro" id="IPR013783">
    <property type="entry name" value="Ig-like_fold"/>
</dbReference>
<keyword evidence="9" id="KW-1185">Reference proteome</keyword>
<dbReference type="InterPro" id="IPR032109">
    <property type="entry name" value="Big_3_5"/>
</dbReference>
<dbReference type="EMBL" id="SHLC01000001">
    <property type="protein sequence ID" value="RZU63959.1"/>
    <property type="molecule type" value="Genomic_DNA"/>
</dbReference>
<dbReference type="GO" id="GO:0009166">
    <property type="term" value="P:nucleotide catabolic process"/>
    <property type="evidence" value="ECO:0007669"/>
    <property type="project" value="InterPro"/>
</dbReference>
<dbReference type="SUPFAM" id="SSF56219">
    <property type="entry name" value="DNase I-like"/>
    <property type="match status" value="1"/>
</dbReference>
<feature type="domain" description="5'-Nucleotidase C-terminal" evidence="5">
    <location>
        <begin position="959"/>
        <end position="1114"/>
    </location>
</feature>
<evidence type="ECO:0000256" key="1">
    <source>
        <dbReference type="ARBA" id="ARBA00022729"/>
    </source>
</evidence>
<dbReference type="CDD" id="cd10283">
    <property type="entry name" value="MnuA_DNase1-like"/>
    <property type="match status" value="1"/>
</dbReference>
<dbReference type="Pfam" id="PF16640">
    <property type="entry name" value="Big_3_5"/>
    <property type="match status" value="1"/>
</dbReference>
<dbReference type="InterPro" id="IPR047971">
    <property type="entry name" value="ExeM-like"/>
</dbReference>
<evidence type="ECO:0000259" key="4">
    <source>
        <dbReference type="Pfam" id="PF00149"/>
    </source>
</evidence>
<dbReference type="RefSeq" id="WP_130504552.1">
    <property type="nucleotide sequence ID" value="NZ_SHLC01000001.1"/>
</dbReference>
<evidence type="ECO:0000313" key="8">
    <source>
        <dbReference type="EMBL" id="RZU63959.1"/>
    </source>
</evidence>
<dbReference type="Pfam" id="PF02872">
    <property type="entry name" value="5_nucleotid_C"/>
    <property type="match status" value="1"/>
</dbReference>
<feature type="chain" id="PRO_5020798057" evidence="3">
    <location>
        <begin position="36"/>
        <end position="1355"/>
    </location>
</feature>
<dbReference type="Proteomes" id="UP000291483">
    <property type="component" value="Unassembled WGS sequence"/>
</dbReference>
<accession>A0A4Q8AJJ7</accession>
<dbReference type="GO" id="GO:0030288">
    <property type="term" value="C:outer membrane-bounded periplasmic space"/>
    <property type="evidence" value="ECO:0007669"/>
    <property type="project" value="TreeGrafter"/>
</dbReference>
<dbReference type="Gene3D" id="3.60.10.10">
    <property type="entry name" value="Endonuclease/exonuclease/phosphatase"/>
    <property type="match status" value="1"/>
</dbReference>
<dbReference type="PANTHER" id="PTHR11575">
    <property type="entry name" value="5'-NUCLEOTIDASE-RELATED"/>
    <property type="match status" value="1"/>
</dbReference>
<dbReference type="InterPro" id="IPR036691">
    <property type="entry name" value="Endo/exonu/phosph_ase_sf"/>
</dbReference>
<dbReference type="Pfam" id="PF03372">
    <property type="entry name" value="Exo_endo_phos"/>
    <property type="match status" value="1"/>
</dbReference>
<organism evidence="8 9">
    <name type="scientific">Microterricola gilva</name>
    <dbReference type="NCBI Taxonomy" id="393267"/>
    <lineage>
        <taxon>Bacteria</taxon>
        <taxon>Bacillati</taxon>
        <taxon>Actinomycetota</taxon>
        <taxon>Actinomycetes</taxon>
        <taxon>Micrococcales</taxon>
        <taxon>Microbacteriaceae</taxon>
        <taxon>Microterricola</taxon>
    </lineage>
</organism>
<protein>
    <submittedName>
        <fullName evidence="8">5'-nucleotidase</fullName>
    </submittedName>
</protein>
<dbReference type="InterPro" id="IPR005135">
    <property type="entry name" value="Endo/exonuclease/phosphatase"/>
</dbReference>
<dbReference type="InterPro" id="IPR006179">
    <property type="entry name" value="5_nucleotidase/apyrase"/>
</dbReference>
<dbReference type="SUPFAM" id="SSF55816">
    <property type="entry name" value="5'-nucleotidase (syn. UDP-sugar hydrolase), C-terminal domain"/>
    <property type="match status" value="1"/>
</dbReference>
<feature type="signal peptide" evidence="3">
    <location>
        <begin position="1"/>
        <end position="35"/>
    </location>
</feature>
<evidence type="ECO:0000313" key="9">
    <source>
        <dbReference type="Proteomes" id="UP000291483"/>
    </source>
</evidence>
<feature type="region of interest" description="Disordered" evidence="2">
    <location>
        <begin position="473"/>
        <end position="493"/>
    </location>
</feature>
<dbReference type="Pfam" id="PF00149">
    <property type="entry name" value="Metallophos"/>
    <property type="match status" value="1"/>
</dbReference>
<dbReference type="CDD" id="cd04486">
    <property type="entry name" value="YhcR_OBF_like"/>
    <property type="match status" value="1"/>
</dbReference>
<dbReference type="InterPro" id="IPR008334">
    <property type="entry name" value="5'-Nucleotdase_C"/>
</dbReference>
<evidence type="ECO:0000259" key="7">
    <source>
        <dbReference type="Pfam" id="PF16640"/>
    </source>
</evidence>
<dbReference type="InterPro" id="IPR036907">
    <property type="entry name" value="5'-Nucleotdase_C_sf"/>
</dbReference>
<evidence type="ECO:0000256" key="2">
    <source>
        <dbReference type="SAM" id="MobiDB-lite"/>
    </source>
</evidence>
<dbReference type="NCBIfam" id="NF033681">
    <property type="entry name" value="ExeM_NucH_DNase"/>
    <property type="match status" value="1"/>
</dbReference>
<comment type="caution">
    <text evidence="8">The sequence shown here is derived from an EMBL/GenBank/DDBJ whole genome shotgun (WGS) entry which is preliminary data.</text>
</comment>
<dbReference type="OrthoDB" id="1016457at2"/>
<dbReference type="PRINTS" id="PR01607">
    <property type="entry name" value="APYRASEFAMLY"/>
</dbReference>
<keyword evidence="1 3" id="KW-0732">Signal</keyword>
<dbReference type="GO" id="GO:0005975">
    <property type="term" value="P:carbohydrate metabolic process"/>
    <property type="evidence" value="ECO:0007669"/>
    <property type="project" value="UniProtKB-ARBA"/>
</dbReference>
<dbReference type="PANTHER" id="PTHR11575:SF24">
    <property type="entry name" value="5'-NUCLEOTIDASE"/>
    <property type="match status" value="1"/>
</dbReference>
<dbReference type="GO" id="GO:0008253">
    <property type="term" value="F:5'-nucleotidase activity"/>
    <property type="evidence" value="ECO:0007669"/>
    <property type="project" value="TreeGrafter"/>
</dbReference>
<feature type="domain" description="Calcineurin-like phosphoesterase" evidence="4">
    <location>
        <begin position="632"/>
        <end position="852"/>
    </location>
</feature>
<proteinExistence type="predicted"/>